<feature type="domain" description="SHSP" evidence="4">
    <location>
        <begin position="27"/>
        <end position="140"/>
    </location>
</feature>
<dbReference type="HOGENOM" id="CLU_046737_12_0_5"/>
<dbReference type="InterPro" id="IPR008978">
    <property type="entry name" value="HSP20-like_chaperone"/>
</dbReference>
<organism evidence="5 6">
    <name type="scientific">Sphingopyxis fribergensis</name>
    <dbReference type="NCBI Taxonomy" id="1515612"/>
    <lineage>
        <taxon>Bacteria</taxon>
        <taxon>Pseudomonadati</taxon>
        <taxon>Pseudomonadota</taxon>
        <taxon>Alphaproteobacteria</taxon>
        <taxon>Sphingomonadales</taxon>
        <taxon>Sphingomonadaceae</taxon>
        <taxon>Sphingopyxis</taxon>
    </lineage>
</organism>
<gene>
    <name evidence="5" type="ORF">SKP52_22570</name>
</gene>
<dbReference type="OrthoDB" id="9808910at2"/>
<evidence type="ECO:0000313" key="5">
    <source>
        <dbReference type="EMBL" id="AJA11361.1"/>
    </source>
</evidence>
<dbReference type="SUPFAM" id="SSF49764">
    <property type="entry name" value="HSP20-like chaperones"/>
    <property type="match status" value="1"/>
</dbReference>
<evidence type="ECO:0000259" key="4">
    <source>
        <dbReference type="PROSITE" id="PS01031"/>
    </source>
</evidence>
<evidence type="ECO:0000256" key="2">
    <source>
        <dbReference type="PROSITE-ProRule" id="PRU00285"/>
    </source>
</evidence>
<dbReference type="PROSITE" id="PS01031">
    <property type="entry name" value="SHSP"/>
    <property type="match status" value="1"/>
</dbReference>
<dbReference type="CDD" id="cd06464">
    <property type="entry name" value="ACD_sHsps-like"/>
    <property type="match status" value="1"/>
</dbReference>
<sequence length="140" mass="15689">MNWLRGELDRMFEEFAPPGRSLLSYVPRLVSPLPAVELVDTGSAYKLTAELPGLTEKDIRLEVADGVLLLASEKEESSERREDGHLISERRHGSFRRRIALPADADADEIEAKFKHGLLSVEIAKTEKARDHARKIKIGS</sequence>
<reference evidence="5 6" key="1">
    <citation type="journal article" date="2015" name="Int. J. Syst. Evol. Microbiol.">
        <title>Description of Sphingopyxis fribergensis sp. nov. - a soil bacterium with the ability to degrade styrene and phenylacetic acid.</title>
        <authorList>
            <person name="Oelschlagel M."/>
            <person name="Ruckert C."/>
            <person name="Kalinowski J."/>
            <person name="Schmidt G."/>
            <person name="Schlomann M."/>
            <person name="Tischler D."/>
        </authorList>
    </citation>
    <scope>NUCLEOTIDE SEQUENCE [LARGE SCALE GENOMIC DNA]</scope>
    <source>
        <strain evidence="5 6">Kp5.2</strain>
    </source>
</reference>
<comment type="similarity">
    <text evidence="2 3">Belongs to the small heat shock protein (HSP20) family.</text>
</comment>
<dbReference type="Gene3D" id="2.60.40.790">
    <property type="match status" value="1"/>
</dbReference>
<accession>A0A0A7PMM6</accession>
<keyword evidence="6" id="KW-1185">Reference proteome</keyword>
<dbReference type="STRING" id="1515612.SKP52_22570"/>
<dbReference type="Proteomes" id="UP000030907">
    <property type="component" value="Chromosome"/>
</dbReference>
<name>A0A0A7PMM6_9SPHN</name>
<evidence type="ECO:0000313" key="6">
    <source>
        <dbReference type="Proteomes" id="UP000030907"/>
    </source>
</evidence>
<dbReference type="GO" id="GO:0009408">
    <property type="term" value="P:response to heat"/>
    <property type="evidence" value="ECO:0007669"/>
    <property type="project" value="InterPro"/>
</dbReference>
<dbReference type="PANTHER" id="PTHR46733">
    <property type="entry name" value="26.5 KDA HEAT SHOCK PROTEIN, MITOCHONDRIAL"/>
    <property type="match status" value="1"/>
</dbReference>
<evidence type="ECO:0000256" key="3">
    <source>
        <dbReference type="RuleBase" id="RU003616"/>
    </source>
</evidence>
<dbReference type="PANTHER" id="PTHR46733:SF4">
    <property type="entry name" value="HEAT SHOCK PROTEIN 21, CHLOROPLASTIC"/>
    <property type="match status" value="1"/>
</dbReference>
<dbReference type="KEGG" id="sphk:SKP52_22570"/>
<dbReference type="EMBL" id="CP009122">
    <property type="protein sequence ID" value="AJA11361.1"/>
    <property type="molecule type" value="Genomic_DNA"/>
</dbReference>
<protein>
    <recommendedName>
        <fullName evidence="4">SHSP domain-containing protein</fullName>
    </recommendedName>
</protein>
<dbReference type="Pfam" id="PF00011">
    <property type="entry name" value="HSP20"/>
    <property type="match status" value="1"/>
</dbReference>
<dbReference type="InterPro" id="IPR002068">
    <property type="entry name" value="A-crystallin/Hsp20_dom"/>
</dbReference>
<proteinExistence type="inferred from homology"/>
<keyword evidence="1" id="KW-0346">Stress response</keyword>
<dbReference type="RefSeq" id="WP_039578899.1">
    <property type="nucleotide sequence ID" value="NZ_CP009122.1"/>
</dbReference>
<evidence type="ECO:0000256" key="1">
    <source>
        <dbReference type="ARBA" id="ARBA00023016"/>
    </source>
</evidence>
<dbReference type="AlphaFoldDB" id="A0A0A7PMM6"/>
<dbReference type="InterPro" id="IPR044587">
    <property type="entry name" value="HSP21-like"/>
</dbReference>